<sequence>MPSDETGLLPKQEAFFHDYVQRLQRNPSGRRALHARLSLLHPNNRREHHLRVAQNTLDQVLRLGDGALFRLANNDLVIICSAQQAERLDDAVRRLAFLFNNDPVLNGAGKLDLFSEDSFCRLYLLDQDYEEFAALARSLSDSRRARTTGLSGRSTPPSSRMMPLQPSQLGDIAAAIAQADLSSMMQRQSTFLMEPGERPEPVFREIYFSMDHLQQVLIPGHDILANRWLFQDFTRHLDRRMISFLVHNDDESLRQSYSLNLNISTLLSPDFLALDETLSEQVRRSIVIEFQLIDVFADVASFLFARDFLRDRGYNICLDGTTQLSLPFVDRKKLGFDMVKLLWDEDFNRHLQSPRGQDLKGAIEEIGPERVILSHCGSEEALDTGQNLGLSLYQGFHVDRLCDSLRTAGESASILSNAMARHRASERGE</sequence>
<name>A0A545TGR3_9PROT</name>
<dbReference type="Proteomes" id="UP000315252">
    <property type="component" value="Unassembled WGS sequence"/>
</dbReference>
<dbReference type="Gene3D" id="3.20.20.450">
    <property type="entry name" value="EAL domain"/>
    <property type="match status" value="1"/>
</dbReference>
<reference evidence="1 2" key="1">
    <citation type="submission" date="2019-06" db="EMBL/GenBank/DDBJ databases">
        <title>Whole genome sequence for Rhodospirillaceae sp. R148.</title>
        <authorList>
            <person name="Wang G."/>
        </authorList>
    </citation>
    <scope>NUCLEOTIDE SEQUENCE [LARGE SCALE GENOMIC DNA]</scope>
    <source>
        <strain evidence="1 2">R148</strain>
    </source>
</reference>
<organism evidence="1 2">
    <name type="scientific">Denitrobaculum tricleocarpae</name>
    <dbReference type="NCBI Taxonomy" id="2591009"/>
    <lineage>
        <taxon>Bacteria</taxon>
        <taxon>Pseudomonadati</taxon>
        <taxon>Pseudomonadota</taxon>
        <taxon>Alphaproteobacteria</taxon>
        <taxon>Rhodospirillales</taxon>
        <taxon>Rhodospirillaceae</taxon>
        <taxon>Denitrobaculum</taxon>
    </lineage>
</organism>
<accession>A0A545TGR3</accession>
<keyword evidence="2" id="KW-1185">Reference proteome</keyword>
<dbReference type="AlphaFoldDB" id="A0A545TGR3"/>
<proteinExistence type="predicted"/>
<gene>
    <name evidence="1" type="ORF">FKG95_22085</name>
</gene>
<dbReference type="OrthoDB" id="8431402at2"/>
<evidence type="ECO:0000313" key="2">
    <source>
        <dbReference type="Proteomes" id="UP000315252"/>
    </source>
</evidence>
<comment type="caution">
    <text evidence="1">The sequence shown here is derived from an EMBL/GenBank/DDBJ whole genome shotgun (WGS) entry which is preliminary data.</text>
</comment>
<protein>
    <submittedName>
        <fullName evidence="1">EAL domain-containing protein</fullName>
    </submittedName>
</protein>
<dbReference type="RefSeq" id="WP_142898584.1">
    <property type="nucleotide sequence ID" value="NZ_ML660059.1"/>
</dbReference>
<dbReference type="EMBL" id="VHSH01000008">
    <property type="protein sequence ID" value="TQV76321.1"/>
    <property type="molecule type" value="Genomic_DNA"/>
</dbReference>
<dbReference type="SUPFAM" id="SSF141868">
    <property type="entry name" value="EAL domain-like"/>
    <property type="match status" value="1"/>
</dbReference>
<evidence type="ECO:0000313" key="1">
    <source>
        <dbReference type="EMBL" id="TQV76321.1"/>
    </source>
</evidence>
<dbReference type="InterPro" id="IPR035919">
    <property type="entry name" value="EAL_sf"/>
</dbReference>